<dbReference type="EC" id="2.3.2.26" evidence="3"/>
<dbReference type="InterPro" id="IPR035983">
    <property type="entry name" value="Hect_E3_ubiquitin_ligase"/>
</dbReference>
<dbReference type="EMBL" id="JAPFFF010000036">
    <property type="protein sequence ID" value="KAK8843054.1"/>
    <property type="molecule type" value="Genomic_DNA"/>
</dbReference>
<sequence length="1644" mass="191004">MDDSFLLSLTYIFEEHDLIDVIRQLYIDFENDPNEERIKVFITYLPKYLGNDLPANVLSEFISTISVCIKNLPQVFIPLMDNFYNKPKLNSNYSIIFAYILSDLVEMKILPNIQDYNSFISSALKEISPQLQNESQLIILGHEIPIQFKNDLIINLLLCTDLTEQLIYDFFPFLFNKFLFKNFSKFDCLIQKVLNSDAIKILPQTSESKDELYEFLLNKDFDLISKMNKESFSIVKSAILYSKSGCKIESIGLSKETVLPFVACISILTQKYGTNATFSEAKMASLIYKGIQLFQSNGSPLITISIDLILENLYQLWVLKNISTDDMFKILNILSQQLLNGQYLAKKTVIVNTIFELSNKIDCSALRGPIKAFFNQYGEKIALFILQNSSEFFECKELTKNVLNLLVFDATQSPLFCKNVILKSEDICKTIYFFENMCSSDSIPQIFHIKEIESYLASKFNEKYEAKSWNDAVCIANFMKNKKFVEKYKNIQKLQFPDEIKCKIVEYVLNEFESIDDFLSHILSMPFPESENMTIQILFEKMIQNEEMLELYLTFVVFKYDIFDYDIGAFLNYYSKEYENWPEKFIEATLKTFKMVPSDRSLGKSLIRNIDFSIYSLKIPEFGSSIVTKLFKAIDEKPNNHQAFFYLKSISHTFPLLFYNRQQEVFDHVFPALNGFPLLFKENVTEKQKEIIQTSFSAFSFLVSIFKLPVMIDHFVKTISNNISQYTDAQIACFFSALNYICGDLVLNDLVASIYIKCNFFEKVGEVLERKISDDQFGQWYKMNIYLFLGGTYNNLYGHNNNLLIQIEEVSKFDSPLCEFYDKIFNSYLTVFYKYEYRIDGINYFAKQFIHNSEQNRSFWLTSEHTNKKKKTSDIQLPDFIQELEDAQKEGMNKYGNISPITPFTVKMTRYIVTQPFGVYNLFLSNKTVPFYASLYERTLDAFNKCKEMHNYALLHPDEKENFEIECFDRSSVFSPLFCQPALMKNVILHRSQYPIQAIAKYKAAMLLMLDVISQQLSSVYENDEFCESPSSINSILSLIGIFYNFSGANDFYENFSDKCGNKLLDIVLSPRWRNNKELLMKTAELFNAFKIKFPNRIVHLIGFIMISNASNAINCVSQLYKKLDETQCEIMDTILTDYFDSIIGDKSKKKIIDALVEMMPSLVKIRKLSLFKYLEHKLNMYSKQEQKDPEELKNISDVLNELAPKRVNSISLTNVIRESSIPPHIHETSPHFWNLFGKHKEMIIDIIDKDPMKLDLFSFLLRFPELISFSTRSSYFRKKMKSRIKDNLVSYIYADRSNLLETSFESFNGITKENLMNKFRIHFKDEKGDDQEGLTREWFTELAKEIFDHNHGLFVCSGSKFSYRPNSLSNINPNHLQYFKFAGLFVARALIQGICIDAHLTTSFLKQILHRTPKLNDLQDIDEDMYNSLTFIQGYDDVESLDLTFSIDEGEFGATKTILLKENGDNILVTNENKNEYIGLRQNYIFNTVIKDQIKAFTDAFDSLIPHEDIKLFTPDELDLLICGIPEIDVEDFRNNTEYENPFDAETPVVKMFFNVISRWDNEKKAKLLLFMTGSSRVPSNGFREFCEVCKKPLLIASGGDGSNLAQAHTCFNMLCLPQYESEEELNDKLLYAIYNANGYEIS</sequence>
<reference evidence="8 9" key="1">
    <citation type="submission" date="2024-04" db="EMBL/GenBank/DDBJ databases">
        <title>Tritrichomonas musculus Genome.</title>
        <authorList>
            <person name="Alves-Ferreira E."/>
            <person name="Grigg M."/>
            <person name="Lorenzi H."/>
            <person name="Galac M."/>
        </authorList>
    </citation>
    <scope>NUCLEOTIDE SEQUENCE [LARGE SCALE GENOMIC DNA]</scope>
    <source>
        <strain evidence="8 9">EAF2021</strain>
    </source>
</reference>
<dbReference type="SMART" id="SM00119">
    <property type="entry name" value="HECTc"/>
    <property type="match status" value="1"/>
</dbReference>
<dbReference type="PANTHER" id="PTHR11254">
    <property type="entry name" value="HECT DOMAIN UBIQUITIN-PROTEIN LIGASE"/>
    <property type="match status" value="1"/>
</dbReference>
<accession>A0ABR2HAZ9</accession>
<comment type="catalytic activity">
    <reaction evidence="1">
        <text>S-ubiquitinyl-[E2 ubiquitin-conjugating enzyme]-L-cysteine + [acceptor protein]-L-lysine = [E2 ubiquitin-conjugating enzyme]-L-cysteine + N(6)-ubiquitinyl-[acceptor protein]-L-lysine.</text>
        <dbReference type="EC" id="2.3.2.26"/>
    </reaction>
</comment>
<dbReference type="SUPFAM" id="SSF56204">
    <property type="entry name" value="Hect, E3 ligase catalytic domain"/>
    <property type="match status" value="1"/>
</dbReference>
<feature type="domain" description="HECT" evidence="7">
    <location>
        <begin position="1312"/>
        <end position="1644"/>
    </location>
</feature>
<dbReference type="PROSITE" id="PS50237">
    <property type="entry name" value="HECT"/>
    <property type="match status" value="1"/>
</dbReference>
<comment type="pathway">
    <text evidence="2">Protein modification; protein ubiquitination.</text>
</comment>
<dbReference type="PANTHER" id="PTHR11254:SF440">
    <property type="entry name" value="E3 UBIQUITIN-PROTEIN LIGASE NEDD-4"/>
    <property type="match status" value="1"/>
</dbReference>
<organism evidence="8 9">
    <name type="scientific">Tritrichomonas musculus</name>
    <dbReference type="NCBI Taxonomy" id="1915356"/>
    <lineage>
        <taxon>Eukaryota</taxon>
        <taxon>Metamonada</taxon>
        <taxon>Parabasalia</taxon>
        <taxon>Tritrichomonadida</taxon>
        <taxon>Tritrichomonadidae</taxon>
        <taxon>Tritrichomonas</taxon>
    </lineage>
</organism>
<evidence type="ECO:0000256" key="6">
    <source>
        <dbReference type="PROSITE-ProRule" id="PRU00104"/>
    </source>
</evidence>
<keyword evidence="4" id="KW-0808">Transferase</keyword>
<proteinExistence type="predicted"/>
<evidence type="ECO:0000256" key="5">
    <source>
        <dbReference type="ARBA" id="ARBA00022786"/>
    </source>
</evidence>
<keyword evidence="9" id="KW-1185">Reference proteome</keyword>
<dbReference type="Proteomes" id="UP001470230">
    <property type="component" value="Unassembled WGS sequence"/>
</dbReference>
<name>A0ABR2HAZ9_9EUKA</name>
<dbReference type="CDD" id="cd00078">
    <property type="entry name" value="HECTc"/>
    <property type="match status" value="1"/>
</dbReference>
<evidence type="ECO:0000256" key="2">
    <source>
        <dbReference type="ARBA" id="ARBA00004906"/>
    </source>
</evidence>
<evidence type="ECO:0000256" key="1">
    <source>
        <dbReference type="ARBA" id="ARBA00000885"/>
    </source>
</evidence>
<evidence type="ECO:0000256" key="3">
    <source>
        <dbReference type="ARBA" id="ARBA00012485"/>
    </source>
</evidence>
<evidence type="ECO:0000259" key="7">
    <source>
        <dbReference type="PROSITE" id="PS50237"/>
    </source>
</evidence>
<dbReference type="InterPro" id="IPR000569">
    <property type="entry name" value="HECT_dom"/>
</dbReference>
<keyword evidence="5 6" id="KW-0833">Ubl conjugation pathway</keyword>
<dbReference type="InterPro" id="IPR050409">
    <property type="entry name" value="E3_ubiq-protein_ligase"/>
</dbReference>
<gene>
    <name evidence="8" type="ORF">M9Y10_025244</name>
</gene>
<feature type="active site" description="Glycyl thioester intermediate" evidence="6">
    <location>
        <position position="1612"/>
    </location>
</feature>
<dbReference type="Gene3D" id="3.90.1750.10">
    <property type="entry name" value="Hect, E3 ligase catalytic domains"/>
    <property type="match status" value="1"/>
</dbReference>
<dbReference type="Gene3D" id="3.30.2410.10">
    <property type="entry name" value="Hect, E3 ligase catalytic domain"/>
    <property type="match status" value="1"/>
</dbReference>
<dbReference type="Pfam" id="PF00632">
    <property type="entry name" value="HECT"/>
    <property type="match status" value="1"/>
</dbReference>
<comment type="caution">
    <text evidence="8">The sequence shown here is derived from an EMBL/GenBank/DDBJ whole genome shotgun (WGS) entry which is preliminary data.</text>
</comment>
<protein>
    <recommendedName>
        <fullName evidence="3">HECT-type E3 ubiquitin transferase</fullName>
        <ecNumber evidence="3">2.3.2.26</ecNumber>
    </recommendedName>
</protein>
<evidence type="ECO:0000313" key="8">
    <source>
        <dbReference type="EMBL" id="KAK8843054.1"/>
    </source>
</evidence>
<dbReference type="Gene3D" id="3.30.2160.10">
    <property type="entry name" value="Hect, E3 ligase catalytic domain"/>
    <property type="match status" value="1"/>
</dbReference>
<evidence type="ECO:0000256" key="4">
    <source>
        <dbReference type="ARBA" id="ARBA00022679"/>
    </source>
</evidence>
<evidence type="ECO:0000313" key="9">
    <source>
        <dbReference type="Proteomes" id="UP001470230"/>
    </source>
</evidence>